<feature type="domain" description="AAA" evidence="19">
    <location>
        <begin position="572"/>
        <end position="698"/>
    </location>
</feature>
<dbReference type="CDD" id="cd05387">
    <property type="entry name" value="BY-kinase"/>
    <property type="match status" value="1"/>
</dbReference>
<evidence type="ECO:0000256" key="8">
    <source>
        <dbReference type="ARBA" id="ARBA00022692"/>
    </source>
</evidence>
<evidence type="ECO:0000256" key="7">
    <source>
        <dbReference type="ARBA" id="ARBA00022679"/>
    </source>
</evidence>
<dbReference type="GO" id="GO:0004715">
    <property type="term" value="F:non-membrane spanning protein tyrosine kinase activity"/>
    <property type="evidence" value="ECO:0007669"/>
    <property type="project" value="UniProtKB-EC"/>
</dbReference>
<dbReference type="GO" id="GO:0005524">
    <property type="term" value="F:ATP binding"/>
    <property type="evidence" value="ECO:0007669"/>
    <property type="project" value="UniProtKB-KW"/>
</dbReference>
<protein>
    <recommendedName>
        <fullName evidence="4">non-specific protein-tyrosine kinase</fullName>
        <ecNumber evidence="4">2.7.10.2</ecNumber>
    </recommendedName>
</protein>
<proteinExistence type="inferred from homology"/>
<feature type="coiled-coil region" evidence="16">
    <location>
        <begin position="244"/>
        <end position="307"/>
    </location>
</feature>
<reference evidence="21" key="1">
    <citation type="submission" date="2020-09" db="EMBL/GenBank/DDBJ databases">
        <title>Brevundimonas sp. LVF2 isolated from a puddle in Goettingen, Germany.</title>
        <authorList>
            <person name="Friedrich I."/>
            <person name="Klassen A."/>
            <person name="Hannes N."/>
            <person name="Schneider D."/>
            <person name="Hertel R."/>
            <person name="Daniel R."/>
        </authorList>
    </citation>
    <scope>NUCLEOTIDE SEQUENCE</scope>
    <source>
        <strain evidence="21">LVF2</strain>
    </source>
</reference>
<dbReference type="KEGG" id="bgoe:IFJ75_00585"/>
<dbReference type="NCBIfam" id="TIGR01007">
    <property type="entry name" value="eps_fam"/>
    <property type="match status" value="1"/>
</dbReference>
<evidence type="ECO:0000256" key="1">
    <source>
        <dbReference type="ARBA" id="ARBA00004429"/>
    </source>
</evidence>
<evidence type="ECO:0000256" key="16">
    <source>
        <dbReference type="SAM" id="Coils"/>
    </source>
</evidence>
<dbReference type="Proteomes" id="UP000663918">
    <property type="component" value="Chromosome"/>
</dbReference>
<evidence type="ECO:0000313" key="22">
    <source>
        <dbReference type="Proteomes" id="UP000663918"/>
    </source>
</evidence>
<evidence type="ECO:0000256" key="12">
    <source>
        <dbReference type="ARBA" id="ARBA00022989"/>
    </source>
</evidence>
<evidence type="ECO:0000256" key="15">
    <source>
        <dbReference type="ARBA" id="ARBA00051245"/>
    </source>
</evidence>
<keyword evidence="7" id="KW-0808">Transferase</keyword>
<dbReference type="GO" id="GO:0005886">
    <property type="term" value="C:plasma membrane"/>
    <property type="evidence" value="ECO:0007669"/>
    <property type="project" value="UniProtKB-SubCell"/>
</dbReference>
<evidence type="ECO:0000256" key="13">
    <source>
        <dbReference type="ARBA" id="ARBA00023136"/>
    </source>
</evidence>
<keyword evidence="6" id="KW-0997">Cell inner membrane</keyword>
<dbReference type="InterPro" id="IPR025669">
    <property type="entry name" value="AAA_dom"/>
</dbReference>
<comment type="catalytic activity">
    <reaction evidence="15">
        <text>L-tyrosyl-[protein] + ATP = O-phospho-L-tyrosyl-[protein] + ADP + H(+)</text>
        <dbReference type="Rhea" id="RHEA:10596"/>
        <dbReference type="Rhea" id="RHEA-COMP:10136"/>
        <dbReference type="Rhea" id="RHEA-COMP:20101"/>
        <dbReference type="ChEBI" id="CHEBI:15378"/>
        <dbReference type="ChEBI" id="CHEBI:30616"/>
        <dbReference type="ChEBI" id="CHEBI:46858"/>
        <dbReference type="ChEBI" id="CHEBI:61978"/>
        <dbReference type="ChEBI" id="CHEBI:456216"/>
        <dbReference type="EC" id="2.7.10.2"/>
    </reaction>
</comment>
<name>A0A975GVI9_9CAUL</name>
<dbReference type="SUPFAM" id="SSF52540">
    <property type="entry name" value="P-loop containing nucleoside triphosphate hydrolases"/>
    <property type="match status" value="1"/>
</dbReference>
<keyword evidence="13 17" id="KW-0472">Membrane</keyword>
<dbReference type="PANTHER" id="PTHR32309">
    <property type="entry name" value="TYROSINE-PROTEIN KINASE"/>
    <property type="match status" value="1"/>
</dbReference>
<keyword evidence="8 17" id="KW-0812">Transmembrane</keyword>
<dbReference type="RefSeq" id="WP_207870644.1">
    <property type="nucleotide sequence ID" value="NZ_CP062222.1"/>
</dbReference>
<keyword evidence="10" id="KW-0418">Kinase</keyword>
<evidence type="ECO:0000256" key="6">
    <source>
        <dbReference type="ARBA" id="ARBA00022519"/>
    </source>
</evidence>
<evidence type="ECO:0000256" key="9">
    <source>
        <dbReference type="ARBA" id="ARBA00022741"/>
    </source>
</evidence>
<evidence type="ECO:0000256" key="4">
    <source>
        <dbReference type="ARBA" id="ARBA00011903"/>
    </source>
</evidence>
<comment type="similarity">
    <text evidence="2">Belongs to the CpsD/CapB family.</text>
</comment>
<keyword evidence="14" id="KW-0829">Tyrosine-protein kinase</keyword>
<keyword evidence="12 17" id="KW-1133">Transmembrane helix</keyword>
<feature type="transmembrane region" description="Helical" evidence="17">
    <location>
        <begin position="49"/>
        <end position="68"/>
    </location>
</feature>
<evidence type="ECO:0000259" key="18">
    <source>
        <dbReference type="Pfam" id="PF02706"/>
    </source>
</evidence>
<evidence type="ECO:0000259" key="20">
    <source>
        <dbReference type="Pfam" id="PF13807"/>
    </source>
</evidence>
<evidence type="ECO:0000256" key="2">
    <source>
        <dbReference type="ARBA" id="ARBA00007316"/>
    </source>
</evidence>
<dbReference type="Gene3D" id="3.40.50.300">
    <property type="entry name" value="P-loop containing nucleotide triphosphate hydrolases"/>
    <property type="match status" value="1"/>
</dbReference>
<feature type="coiled-coil region" evidence="16">
    <location>
        <begin position="407"/>
        <end position="434"/>
    </location>
</feature>
<comment type="subcellular location">
    <subcellularLocation>
        <location evidence="1">Cell inner membrane</location>
        <topology evidence="1">Multi-pass membrane protein</topology>
    </subcellularLocation>
</comment>
<organism evidence="21 22">
    <name type="scientific">Brevundimonas goettingensis</name>
    <dbReference type="NCBI Taxonomy" id="2774190"/>
    <lineage>
        <taxon>Bacteria</taxon>
        <taxon>Pseudomonadati</taxon>
        <taxon>Pseudomonadota</taxon>
        <taxon>Alphaproteobacteria</taxon>
        <taxon>Caulobacterales</taxon>
        <taxon>Caulobacteraceae</taxon>
        <taxon>Brevundimonas</taxon>
    </lineage>
</organism>
<evidence type="ECO:0000256" key="3">
    <source>
        <dbReference type="ARBA" id="ARBA00008883"/>
    </source>
</evidence>
<dbReference type="InterPro" id="IPR003856">
    <property type="entry name" value="LPS_length_determ_N"/>
</dbReference>
<dbReference type="PANTHER" id="PTHR32309:SF13">
    <property type="entry name" value="FERRIC ENTEROBACTIN TRANSPORT PROTEIN FEPE"/>
    <property type="match status" value="1"/>
</dbReference>
<gene>
    <name evidence="21" type="ORF">IFJ75_00585</name>
</gene>
<dbReference type="InterPro" id="IPR050445">
    <property type="entry name" value="Bact_polysacc_biosynth/exp"/>
</dbReference>
<dbReference type="Pfam" id="PF02706">
    <property type="entry name" value="Wzz"/>
    <property type="match status" value="1"/>
</dbReference>
<evidence type="ECO:0000256" key="17">
    <source>
        <dbReference type="SAM" id="Phobius"/>
    </source>
</evidence>
<keyword evidence="11" id="KW-0067">ATP-binding</keyword>
<keyword evidence="9" id="KW-0547">Nucleotide-binding</keyword>
<evidence type="ECO:0000313" key="21">
    <source>
        <dbReference type="EMBL" id="QTC91467.1"/>
    </source>
</evidence>
<dbReference type="EC" id="2.7.10.2" evidence="4"/>
<feature type="domain" description="Tyrosine-protein kinase G-rich" evidence="20">
    <location>
        <begin position="416"/>
        <end position="487"/>
    </location>
</feature>
<dbReference type="InterPro" id="IPR032807">
    <property type="entry name" value="GNVR"/>
</dbReference>
<sequence>MTVSTDPRPAPENNSFGPAGWGGGARGALGQIAQIVDIHRLIATFRRRLKLFAAIAVLVLVVTVVVTARATPLYTATANLMIDTRKESVVDTTAVLSGLSADTGVVDTEVEVLKSRHLAERVVDVLKLQNDPEFNPALGKPGPVKSVMNGVASLFGAAAPDAARARMSQIDAQKEKEKVVDIVLDRLSIRRAGLTYVMSVSFTSEDPTKAAQIANTFADRYLLEQLEAKFDATRQANTWLNGRLSELRTEVEQAETAVAQYRASNNLLSTSGASLTEQEISAYNQQLAGVRTQQAEAEARLRTARAQLARGSTGEDVGEALGSLVVQQLRAQRATVSGRVADLSSRYGPRHPDMLRAQRELADIDSQIQAEIQRIISNLEAQAQVSRERTQSMASSLGGARGTLAANNAAAVRLNELERNAESVRTLYQSFLDRFKETSSQEGIEQSDARIVSRAAIPTGPSSPNIGLNLAIGLILAIAAGMAAVVIAEMLDSGVTTGDDIERKFHLPHLGSVPMLSSVADAVDRDETPVDYILKRPLSSFAEAVRALRASILYSRIGQDIQVITMTSALPAEGKTTTSLSLARVAAQSGARVILVDCDLRRRNVNRLLGVEPEVGLLEVLNRTTSLESAMHLDEPSGCMILPLAKNSFTPKDVFGSQAMTQLLTHLRSQFDLVILDTAPVLAVADTRVLAGQSDAVVFLTRWRKTPEKAIATAIKLLEQSGAHVAGIALTQVDMIAQSRYGYGDAGYYYADYKKYYAS</sequence>
<dbReference type="InterPro" id="IPR027417">
    <property type="entry name" value="P-loop_NTPase"/>
</dbReference>
<keyword evidence="22" id="KW-1185">Reference proteome</keyword>
<dbReference type="AlphaFoldDB" id="A0A975GVI9"/>
<accession>A0A975GVI9</accession>
<comment type="similarity">
    <text evidence="3">Belongs to the etk/wzc family.</text>
</comment>
<keyword evidence="16" id="KW-0175">Coiled coil</keyword>
<dbReference type="Pfam" id="PF13807">
    <property type="entry name" value="GNVR"/>
    <property type="match status" value="1"/>
</dbReference>
<evidence type="ECO:0000256" key="14">
    <source>
        <dbReference type="ARBA" id="ARBA00023137"/>
    </source>
</evidence>
<evidence type="ECO:0000256" key="10">
    <source>
        <dbReference type="ARBA" id="ARBA00022777"/>
    </source>
</evidence>
<evidence type="ECO:0000256" key="5">
    <source>
        <dbReference type="ARBA" id="ARBA00022475"/>
    </source>
</evidence>
<feature type="domain" description="Polysaccharide chain length determinant N-terminal" evidence="18">
    <location>
        <begin position="36"/>
        <end position="124"/>
    </location>
</feature>
<dbReference type="InterPro" id="IPR005702">
    <property type="entry name" value="Wzc-like_C"/>
</dbReference>
<dbReference type="Pfam" id="PF13614">
    <property type="entry name" value="AAA_31"/>
    <property type="match status" value="1"/>
</dbReference>
<evidence type="ECO:0000256" key="11">
    <source>
        <dbReference type="ARBA" id="ARBA00022840"/>
    </source>
</evidence>
<evidence type="ECO:0000259" key="19">
    <source>
        <dbReference type="Pfam" id="PF13614"/>
    </source>
</evidence>
<dbReference type="EMBL" id="CP062222">
    <property type="protein sequence ID" value="QTC91467.1"/>
    <property type="molecule type" value="Genomic_DNA"/>
</dbReference>
<keyword evidence="5" id="KW-1003">Cell membrane</keyword>